<dbReference type="InterPro" id="IPR007463">
    <property type="entry name" value="DUF507"/>
</dbReference>
<accession>A0A3B1EA56</accession>
<dbReference type="EMBL" id="UOYO01000020">
    <property type="protein sequence ID" value="VAY87123.1"/>
    <property type="molecule type" value="Genomic_DNA"/>
</dbReference>
<organism evidence="1">
    <name type="scientific">hydrothermal vent metagenome</name>
    <dbReference type="NCBI Taxonomy" id="652676"/>
    <lineage>
        <taxon>unclassified sequences</taxon>
        <taxon>metagenomes</taxon>
        <taxon>ecological metagenomes</taxon>
    </lineage>
</organism>
<name>A0A3B1EA56_9ZZZZ</name>
<evidence type="ECO:0008006" key="2">
    <source>
        <dbReference type="Google" id="ProtNLM"/>
    </source>
</evidence>
<sequence length="183" mass="22033">MKLKQQHAQYISRKIMIDLIHSSFVEIRKDKASVTFEIKRIITEDIENEQMLDEKVTELLNNQEESIEFYHADYRQLFWMTKKRLANDFGVIINLEDRLSDISHKLMDYLYEEDFIHFEVSDNQVKNLIYNAIDIFMKGFDEADTLAYEKIKTYKRKLIPGTEDYDIIFNRLYEEELIKKGLI</sequence>
<proteinExistence type="predicted"/>
<protein>
    <recommendedName>
        <fullName evidence="2">Competence protein</fullName>
    </recommendedName>
</protein>
<gene>
    <name evidence="1" type="ORF">MNB_ARC-1_695</name>
</gene>
<reference evidence="1" key="1">
    <citation type="submission" date="2018-10" db="EMBL/GenBank/DDBJ databases">
        <authorList>
            <person name="Aoki K."/>
        </authorList>
    </citation>
    <scope>NUCLEOTIDE SEQUENCE</scope>
</reference>
<dbReference type="Pfam" id="PF04368">
    <property type="entry name" value="DUF507"/>
    <property type="match status" value="1"/>
</dbReference>
<evidence type="ECO:0000313" key="1">
    <source>
        <dbReference type="EMBL" id="VAY87123.1"/>
    </source>
</evidence>
<dbReference type="AlphaFoldDB" id="A0A3B1EA56"/>